<accession>A0AA36HTA7</accession>
<dbReference type="EMBL" id="CAUJNA010000249">
    <property type="protein sequence ID" value="CAJ1374410.1"/>
    <property type="molecule type" value="Genomic_DNA"/>
</dbReference>
<feature type="region of interest" description="Disordered" evidence="1">
    <location>
        <begin position="98"/>
        <end position="127"/>
    </location>
</feature>
<keyword evidence="3" id="KW-1185">Reference proteome</keyword>
<comment type="caution">
    <text evidence="2">The sequence shown here is derived from an EMBL/GenBank/DDBJ whole genome shotgun (WGS) entry which is preliminary data.</text>
</comment>
<evidence type="ECO:0000256" key="1">
    <source>
        <dbReference type="SAM" id="MobiDB-lite"/>
    </source>
</evidence>
<evidence type="ECO:0000313" key="2">
    <source>
        <dbReference type="EMBL" id="CAJ1374410.1"/>
    </source>
</evidence>
<gene>
    <name evidence="2" type="ORF">EVOR1521_LOCUS3970</name>
</gene>
<protein>
    <submittedName>
        <fullName evidence="2">Uncharacterized protein</fullName>
    </submittedName>
</protein>
<sequence>MAEAQMVSDPNLTGRVQALLNKPFDEALKDCAVLREYINSSEDSAALTQEFRENWHAEAPLPLRQLLEELLDPEVARANVAATEALLLSRAQVLPLGEEAPASKPRRDGGQEDASGQGPEAEGMPPIDDEVDEFVQVNVSEAVDKLLALSFEEALRECKELRTYVQSPESVGERKALAAEFQSAWSPEAPLELRELLEELLFPEIAAKKAQSAPPLPPPSRL</sequence>
<organism evidence="2 3">
    <name type="scientific">Effrenium voratum</name>
    <dbReference type="NCBI Taxonomy" id="2562239"/>
    <lineage>
        <taxon>Eukaryota</taxon>
        <taxon>Sar</taxon>
        <taxon>Alveolata</taxon>
        <taxon>Dinophyceae</taxon>
        <taxon>Suessiales</taxon>
        <taxon>Symbiodiniaceae</taxon>
        <taxon>Effrenium</taxon>
    </lineage>
</organism>
<name>A0AA36HTA7_9DINO</name>
<dbReference type="AlphaFoldDB" id="A0AA36HTA7"/>
<proteinExistence type="predicted"/>
<dbReference type="Proteomes" id="UP001178507">
    <property type="component" value="Unassembled WGS sequence"/>
</dbReference>
<reference evidence="2" key="1">
    <citation type="submission" date="2023-08" db="EMBL/GenBank/DDBJ databases">
        <authorList>
            <person name="Chen Y."/>
            <person name="Shah S."/>
            <person name="Dougan E. K."/>
            <person name="Thang M."/>
            <person name="Chan C."/>
        </authorList>
    </citation>
    <scope>NUCLEOTIDE SEQUENCE</scope>
</reference>
<evidence type="ECO:0000313" key="3">
    <source>
        <dbReference type="Proteomes" id="UP001178507"/>
    </source>
</evidence>